<gene>
    <name evidence="6" type="ORF">B7698_05710</name>
</gene>
<accession>A0A1X1K5U2</accession>
<dbReference type="Pfam" id="PF07261">
    <property type="entry name" value="DnaB_2"/>
    <property type="match status" value="1"/>
</dbReference>
<dbReference type="Pfam" id="PF09681">
    <property type="entry name" value="Phage_rep_org_N"/>
    <property type="match status" value="1"/>
</dbReference>
<evidence type="ECO:0000313" key="6">
    <source>
        <dbReference type="EMBL" id="ORO94740.1"/>
    </source>
</evidence>
<dbReference type="PANTHER" id="PTHR37293">
    <property type="entry name" value="PHAGE REPLICATION PROTEIN-RELATED"/>
    <property type="match status" value="1"/>
</dbReference>
<reference evidence="6 7" key="1">
    <citation type="journal article" date="2016" name="Eur. J. Clin. Microbiol. Infect. Dis.">
        <title>Whole genome sequencing as a tool for phylogenetic analysis of clinical strains of Mitis group streptococci.</title>
        <authorList>
            <person name="Rasmussen L.H."/>
            <person name="Dargis R."/>
            <person name="Hojholt K."/>
            <person name="Christensen J.J."/>
            <person name="Skovgaard O."/>
            <person name="Justesen U.S."/>
            <person name="Rosenvinge F.S."/>
            <person name="Moser C."/>
            <person name="Lukjancenko O."/>
            <person name="Rasmussen S."/>
            <person name="Nielsen X.C."/>
        </authorList>
    </citation>
    <scope>NUCLEOTIDE SEQUENCE [LARGE SCALE GENOMIC DNA]</scope>
    <source>
        <strain evidence="6 7">RH_17439_08</strain>
    </source>
</reference>
<feature type="domain" description="DnaB/C C-terminal" evidence="4">
    <location>
        <begin position="182"/>
        <end position="248"/>
    </location>
</feature>
<feature type="coiled-coil region" evidence="2">
    <location>
        <begin position="106"/>
        <end position="133"/>
    </location>
</feature>
<dbReference type="InterPro" id="IPR010056">
    <property type="entry name" value="Phage_rep_org__N"/>
</dbReference>
<evidence type="ECO:0000259" key="4">
    <source>
        <dbReference type="Pfam" id="PF07261"/>
    </source>
</evidence>
<comment type="caution">
    <text evidence="6">The sequence shown here is derived from an EMBL/GenBank/DDBJ whole genome shotgun (WGS) entry which is preliminary data.</text>
</comment>
<dbReference type="AlphaFoldDB" id="A0A1X1K5U2"/>
<evidence type="ECO:0000256" key="2">
    <source>
        <dbReference type="SAM" id="Coils"/>
    </source>
</evidence>
<dbReference type="SUPFAM" id="SSF158499">
    <property type="entry name" value="DnaD domain-like"/>
    <property type="match status" value="1"/>
</dbReference>
<evidence type="ECO:0000259" key="5">
    <source>
        <dbReference type="Pfam" id="PF09681"/>
    </source>
</evidence>
<keyword evidence="2" id="KW-0175">Coiled coil</keyword>
<dbReference type="InterPro" id="IPR006343">
    <property type="entry name" value="DnaB/C_C"/>
</dbReference>
<protein>
    <recommendedName>
        <fullName evidence="8">DnaD domain protein</fullName>
    </recommendedName>
</protein>
<feature type="region of interest" description="Disordered" evidence="3">
    <location>
        <begin position="260"/>
        <end position="285"/>
    </location>
</feature>
<sequence length="285" mass="32147">MAEVKWIKIATDMFEDEKIQCIESMKDGDTVICIWVKILTLAGRLNNSGLLALNDHIAYDTKLLAKSFKKSEKIVKKSIKILKSLDLLEEINGILVVKKWEKNQNIDALAKIREQARNRVAKHRAKQKLLAEEKVNEGECNVTVTHDVTLHVTPCNALEQEQEKEEELCSSSSSSISEKSIYEKFEEEFQKKLTPSEMKSIDRLVFKYGSEMVEKALTESVLKGKPTLGYITGILKNWSMSKITTLGDRLAEKETQQVNAIKRPSLPKASKGFKPSGGGKSKWGF</sequence>
<evidence type="ECO:0000313" key="7">
    <source>
        <dbReference type="Proteomes" id="UP000193367"/>
    </source>
</evidence>
<evidence type="ECO:0000256" key="1">
    <source>
        <dbReference type="ARBA" id="ARBA00093462"/>
    </source>
</evidence>
<dbReference type="EMBL" id="NCVH01000031">
    <property type="protein sequence ID" value="ORO94740.1"/>
    <property type="molecule type" value="Genomic_DNA"/>
</dbReference>
<dbReference type="NCBIfam" id="TIGR01446">
    <property type="entry name" value="DnaD_dom"/>
    <property type="match status" value="1"/>
</dbReference>
<dbReference type="PANTHER" id="PTHR37293:SF7">
    <property type="entry name" value="HYPOTHETICAL PHAGE PROTEIN"/>
    <property type="match status" value="1"/>
</dbReference>
<proteinExistence type="inferred from homology"/>
<feature type="compositionally biased region" description="Gly residues" evidence="3">
    <location>
        <begin position="275"/>
        <end position="285"/>
    </location>
</feature>
<dbReference type="Gene3D" id="1.10.10.630">
    <property type="entry name" value="DnaD domain-like"/>
    <property type="match status" value="1"/>
</dbReference>
<comment type="similarity">
    <text evidence="1">Belongs to the DnaB/DnaD family.</text>
</comment>
<dbReference type="InterPro" id="IPR034829">
    <property type="entry name" value="DnaD-like_sf"/>
</dbReference>
<feature type="domain" description="Phage replisome organiser N-terminal" evidence="5">
    <location>
        <begin position="6"/>
        <end position="124"/>
    </location>
</feature>
<dbReference type="NCBIfam" id="TIGR01714">
    <property type="entry name" value="phage_rep_org_N"/>
    <property type="match status" value="1"/>
</dbReference>
<name>A0A1X1K5U2_STRMT</name>
<dbReference type="RefSeq" id="WP_084864926.1">
    <property type="nucleotide sequence ID" value="NZ_NCVH01000031.1"/>
</dbReference>
<dbReference type="InterPro" id="IPR053162">
    <property type="entry name" value="DnaD"/>
</dbReference>
<organism evidence="6 7">
    <name type="scientific">Streptococcus mitis</name>
    <dbReference type="NCBI Taxonomy" id="28037"/>
    <lineage>
        <taxon>Bacteria</taxon>
        <taxon>Bacillati</taxon>
        <taxon>Bacillota</taxon>
        <taxon>Bacilli</taxon>
        <taxon>Lactobacillales</taxon>
        <taxon>Streptococcaceae</taxon>
        <taxon>Streptococcus</taxon>
        <taxon>Streptococcus mitis group</taxon>
    </lineage>
</organism>
<evidence type="ECO:0000256" key="3">
    <source>
        <dbReference type="SAM" id="MobiDB-lite"/>
    </source>
</evidence>
<dbReference type="Proteomes" id="UP000193367">
    <property type="component" value="Unassembled WGS sequence"/>
</dbReference>
<evidence type="ECO:0008006" key="8">
    <source>
        <dbReference type="Google" id="ProtNLM"/>
    </source>
</evidence>